<proteinExistence type="predicted"/>
<accession>A0ABV0EHN6</accession>
<feature type="transmembrane region" description="Helical" evidence="1">
    <location>
        <begin position="66"/>
        <end position="85"/>
    </location>
</feature>
<keyword evidence="3" id="KW-1185">Reference proteome</keyword>
<keyword evidence="1" id="KW-1133">Transmembrane helix</keyword>
<evidence type="ECO:0008006" key="4">
    <source>
        <dbReference type="Google" id="ProtNLM"/>
    </source>
</evidence>
<gene>
    <name evidence="2" type="ORF">V6E02_07300</name>
</gene>
<keyword evidence="1" id="KW-0472">Membrane</keyword>
<sequence>MKIKKAITAEQCRLAAQLFNLATILAVLVPILLMLWVGASMFVYAQNAHHPDERVARYTRRAGFRFYGVAGAMVIFGQPIVNWLGGLYGVLAVWAILALTLIPPAVLDILKARREDWRDIIVEVPVNE</sequence>
<evidence type="ECO:0000313" key="3">
    <source>
        <dbReference type="Proteomes" id="UP001482231"/>
    </source>
</evidence>
<name>A0ABV0EHN6_9BURK</name>
<feature type="transmembrane region" description="Helical" evidence="1">
    <location>
        <begin position="91"/>
        <end position="110"/>
    </location>
</feature>
<evidence type="ECO:0000256" key="1">
    <source>
        <dbReference type="SAM" id="Phobius"/>
    </source>
</evidence>
<reference evidence="2 3" key="1">
    <citation type="submission" date="2024-02" db="EMBL/GenBank/DDBJ databases">
        <title>New thermophilic sulfur-oxidizing bacteria from a hot springs of the Uzon caldera (Kamchatka, Russia).</title>
        <authorList>
            <person name="Dukat A.M."/>
            <person name="Elcheninov A.G."/>
            <person name="Frolov E.N."/>
        </authorList>
    </citation>
    <scope>NUCLEOTIDE SEQUENCE [LARGE SCALE GENOMIC DNA]</scope>
    <source>
        <strain evidence="2 3">AK1</strain>
    </source>
</reference>
<comment type="caution">
    <text evidence="2">The sequence shown here is derived from an EMBL/GenBank/DDBJ whole genome shotgun (WGS) entry which is preliminary data.</text>
</comment>
<protein>
    <recommendedName>
        <fullName evidence="4">DUF4870 domain-containing protein</fullName>
    </recommendedName>
</protein>
<evidence type="ECO:0000313" key="2">
    <source>
        <dbReference type="EMBL" id="MEO1767013.1"/>
    </source>
</evidence>
<dbReference type="Proteomes" id="UP001482231">
    <property type="component" value="Unassembled WGS sequence"/>
</dbReference>
<dbReference type="RefSeq" id="WP_347308121.1">
    <property type="nucleotide sequence ID" value="NZ_JBAJEX010000004.1"/>
</dbReference>
<dbReference type="EMBL" id="JBAJEX010000004">
    <property type="protein sequence ID" value="MEO1767013.1"/>
    <property type="molecule type" value="Genomic_DNA"/>
</dbReference>
<keyword evidence="1" id="KW-0812">Transmembrane</keyword>
<organism evidence="2 3">
    <name type="scientific">Thiobacter aerophilum</name>
    <dbReference type="NCBI Taxonomy" id="3121275"/>
    <lineage>
        <taxon>Bacteria</taxon>
        <taxon>Pseudomonadati</taxon>
        <taxon>Pseudomonadota</taxon>
        <taxon>Betaproteobacteria</taxon>
        <taxon>Burkholderiales</taxon>
        <taxon>Thiobacteraceae</taxon>
        <taxon>Thiobacter</taxon>
    </lineage>
</organism>
<feature type="transmembrane region" description="Helical" evidence="1">
    <location>
        <begin position="24"/>
        <end position="45"/>
    </location>
</feature>